<dbReference type="GO" id="GO:0001725">
    <property type="term" value="C:stress fiber"/>
    <property type="evidence" value="ECO:0007669"/>
    <property type="project" value="UniProtKB-SubCell"/>
</dbReference>
<keyword evidence="16" id="KW-1185">Reference proteome</keyword>
<dbReference type="Pfam" id="PF05502">
    <property type="entry name" value="Dynactin_p62"/>
    <property type="match status" value="1"/>
</dbReference>
<evidence type="ECO:0000256" key="1">
    <source>
        <dbReference type="ARBA" id="ARBA00004300"/>
    </source>
</evidence>
<name>A0A2A9MD74_BESBE</name>
<proteinExistence type="inferred from homology"/>
<evidence type="ECO:0000256" key="12">
    <source>
        <dbReference type="ARBA" id="ARBA00034864"/>
    </source>
</evidence>
<keyword evidence="10" id="KW-0206">Cytoskeleton</keyword>
<dbReference type="InterPro" id="IPR008603">
    <property type="entry name" value="DCTN4"/>
</dbReference>
<comment type="caution">
    <text evidence="15">The sequence shown here is derived from an EMBL/GenBank/DDBJ whole genome shotgun (WGS) entry which is preliminary data.</text>
</comment>
<feature type="compositionally biased region" description="Acidic residues" evidence="14">
    <location>
        <begin position="385"/>
        <end position="394"/>
    </location>
</feature>
<feature type="region of interest" description="Disordered" evidence="14">
    <location>
        <begin position="380"/>
        <end position="401"/>
    </location>
</feature>
<sequence length="717" mass="77786">MSDAESDGSSSLSQQRELPVLPVPPPLPRVPVSLGALSETKKPEMFLLPHSGNAVVPIARAYVCDTCRVVRGPEDLSIEIESYFCPACLDALPQTEALACSCRCTKCFDCPRCFATLGVVREPLSAPDAAAAAGAAADESEEAALRAAEALVEKGASPSEGLGPQRCDSLLSISSQEDEGGSDADAAEKASGSGRRASARQTGDGERFEYFFACPYCKWNSRSLGMVSRVSAVLQAAATADERGGRIRRCFTPLFDSLQASAQERERARQLQARVKHKAVALLFAAAAAGGLPGSSGGPFARLQQDKTWRLADVEEMLERRAKQMGETDIWASFRRDIPHAPPRVGLAELLAGKHLSPAREIVSELDWSRKLQQDLLGETARGDAEEDEEDFTPEEAKALEPLSADQVLLDRRTPDVAPVKIPQDVWGRPGKRREDNDAEVMDEAIVGEFPTVEQRIRNPNSLVVPEMSGTLLQPVRKRLLTRQSKRCRTCQKYVVKTQVSPNAVPPLRLNSAAALLLPLMYPRIRDSAVLLGKITDVEIGVVNPAELPMLLKVHVNHGAPEEDPEGDGRHCLSPGAAVYDPGYGSPRGRKGPGGVGDEDAGFMAVRKNWQTLDIFTKDFEVAVDPYDEMLEEFNDEVGELRVDDDPTIVLARKGNSVCLRIRVRPKAWALQHVAACCITVDISIAGDASPIRACYVLCLGRVADQSDADLVRRESL</sequence>
<dbReference type="Proteomes" id="UP000224006">
    <property type="component" value="Chromosome VII"/>
</dbReference>
<dbReference type="RefSeq" id="XP_029217642.1">
    <property type="nucleotide sequence ID" value="XM_029366211.1"/>
</dbReference>
<evidence type="ECO:0000256" key="14">
    <source>
        <dbReference type="SAM" id="MobiDB-lite"/>
    </source>
</evidence>
<evidence type="ECO:0000256" key="7">
    <source>
        <dbReference type="ARBA" id="ARBA00022843"/>
    </source>
</evidence>
<evidence type="ECO:0000256" key="8">
    <source>
        <dbReference type="ARBA" id="ARBA00022990"/>
    </source>
</evidence>
<dbReference type="EMBL" id="NWUJ01000008">
    <property type="protein sequence ID" value="PFH33633.1"/>
    <property type="molecule type" value="Genomic_DNA"/>
</dbReference>
<evidence type="ECO:0000256" key="9">
    <source>
        <dbReference type="ARBA" id="ARBA00023054"/>
    </source>
</evidence>
<dbReference type="GO" id="GO:0005813">
    <property type="term" value="C:centrosome"/>
    <property type="evidence" value="ECO:0007669"/>
    <property type="project" value="UniProtKB-SubCell"/>
</dbReference>
<evidence type="ECO:0000256" key="5">
    <source>
        <dbReference type="ARBA" id="ARBA00022499"/>
    </source>
</evidence>
<protein>
    <recommendedName>
        <fullName evidence="12">Dynactin subunit 4</fullName>
    </recommendedName>
</protein>
<feature type="region of interest" description="Disordered" evidence="14">
    <location>
        <begin position="1"/>
        <end position="24"/>
    </location>
</feature>
<reference evidence="15 16" key="1">
    <citation type="submission" date="2017-09" db="EMBL/GenBank/DDBJ databases">
        <title>Genome sequencing of Besnoitia besnoiti strain Bb-Ger1.</title>
        <authorList>
            <person name="Schares G."/>
            <person name="Venepally P."/>
            <person name="Lorenzi H.A."/>
        </authorList>
    </citation>
    <scope>NUCLEOTIDE SEQUENCE [LARGE SCALE GENOMIC DNA]</scope>
    <source>
        <strain evidence="15 16">Bb-Ger1</strain>
    </source>
</reference>
<keyword evidence="9" id="KW-0175">Coiled coil</keyword>
<evidence type="ECO:0000256" key="11">
    <source>
        <dbReference type="ARBA" id="ARBA00034776"/>
    </source>
</evidence>
<dbReference type="PANTHER" id="PTHR13034">
    <property type="entry name" value="DYNACTIN P62 SUBUNIT"/>
    <property type="match status" value="1"/>
</dbReference>
<evidence type="ECO:0000256" key="3">
    <source>
        <dbReference type="ARBA" id="ARBA00004657"/>
    </source>
</evidence>
<dbReference type="STRING" id="94643.A0A2A9MD74"/>
<comment type="subunit">
    <text evidence="13">Subunit of dynactin, a multiprotein complex part of a tripartite complex with dynein and a adapter, such as BICDL1, BICD2 or HOOK3. The dynactin complex is built around ACTR1A/ACTB filament and consists of an actin-related filament composed of a shoulder domain, a pointed end and a barbed end. Its length is defined by its flexible shoulder domain. The soulder is composed of 2 DCTN1 subunits, 4 DCTN2 and 2 DCTN3. The 4 DCNT2 (via N-terminus) bind the ACTR1A filament and act as molecular rulers to determine the length. The pointed end is important for binding dynein-dynactin cargo adapters. Consists of 4 subunits: ACTR10, DCNT4, DCTN5 and DCTN6. The barbed end is composed of a CAPZA1:CAPZB heterodimers, which binds ACTR1A/ACTB filament and dynactin and stabilizes dynactin. Interacts with ATP7B, but not ATP7A, in a copper-dependent manner. Interacts with ANK2; this interaction is required for localization at costameres. Interacts with N4BP2L1.</text>
</comment>
<dbReference type="PANTHER" id="PTHR13034:SF2">
    <property type="entry name" value="DYNACTIN SUBUNIT 4"/>
    <property type="match status" value="1"/>
</dbReference>
<keyword evidence="8" id="KW-0007">Acetylation</keyword>
<evidence type="ECO:0000256" key="6">
    <source>
        <dbReference type="ARBA" id="ARBA00022553"/>
    </source>
</evidence>
<accession>A0A2A9MD74</accession>
<comment type="similarity">
    <text evidence="11">Belongs to the dynactin subunit 4 family.</text>
</comment>
<keyword evidence="6" id="KW-0597">Phosphoprotein</keyword>
<keyword evidence="4" id="KW-0963">Cytoplasm</keyword>
<keyword evidence="7" id="KW-0832">Ubl conjugation</keyword>
<evidence type="ECO:0000313" key="15">
    <source>
        <dbReference type="EMBL" id="PFH33633.1"/>
    </source>
</evidence>
<organism evidence="15 16">
    <name type="scientific">Besnoitia besnoiti</name>
    <name type="common">Apicomplexan protozoan</name>
    <dbReference type="NCBI Taxonomy" id="94643"/>
    <lineage>
        <taxon>Eukaryota</taxon>
        <taxon>Sar</taxon>
        <taxon>Alveolata</taxon>
        <taxon>Apicomplexa</taxon>
        <taxon>Conoidasida</taxon>
        <taxon>Coccidia</taxon>
        <taxon>Eucoccidiorida</taxon>
        <taxon>Eimeriorina</taxon>
        <taxon>Sarcocystidae</taxon>
        <taxon>Besnoitia</taxon>
    </lineage>
</organism>
<evidence type="ECO:0000313" key="16">
    <source>
        <dbReference type="Proteomes" id="UP000224006"/>
    </source>
</evidence>
<dbReference type="AlphaFoldDB" id="A0A2A9MD74"/>
<evidence type="ECO:0000256" key="13">
    <source>
        <dbReference type="ARBA" id="ARBA00093507"/>
    </source>
</evidence>
<dbReference type="GO" id="GO:0005869">
    <property type="term" value="C:dynactin complex"/>
    <property type="evidence" value="ECO:0007669"/>
    <property type="project" value="InterPro"/>
</dbReference>
<dbReference type="OrthoDB" id="283815at2759"/>
<dbReference type="VEuPathDB" id="ToxoDB:BESB_078490"/>
<feature type="region of interest" description="Disordered" evidence="14">
    <location>
        <begin position="175"/>
        <end position="200"/>
    </location>
</feature>
<gene>
    <name evidence="15" type="ORF">BESB_078490</name>
</gene>
<evidence type="ECO:0000256" key="4">
    <source>
        <dbReference type="ARBA" id="ARBA00022490"/>
    </source>
</evidence>
<evidence type="ECO:0000256" key="10">
    <source>
        <dbReference type="ARBA" id="ARBA00023212"/>
    </source>
</evidence>
<comment type="subcellular location">
    <subcellularLocation>
        <location evidence="1">Cytoplasm</location>
        <location evidence="1">Cytoskeleton</location>
        <location evidence="1">Microtubule organizing center</location>
        <location evidence="1">Centrosome</location>
    </subcellularLocation>
    <subcellularLocation>
        <location evidence="2">Cytoplasm</location>
        <location evidence="2">Cytoskeleton</location>
        <location evidence="2">Stress fiber</location>
    </subcellularLocation>
    <subcellularLocation>
        <location evidence="3">Cytoplasm</location>
        <location evidence="3">Myofibril</location>
    </subcellularLocation>
</comment>
<keyword evidence="5" id="KW-1017">Isopeptide bond</keyword>
<evidence type="ECO:0000256" key="2">
    <source>
        <dbReference type="ARBA" id="ARBA00004529"/>
    </source>
</evidence>
<dbReference type="KEGG" id="bbes:BESB_078490"/>
<dbReference type="GeneID" id="40312776"/>